<dbReference type="EMBL" id="OU896719">
    <property type="protein sequence ID" value="CAH1119642.1"/>
    <property type="molecule type" value="Genomic_DNA"/>
</dbReference>
<accession>A0A9P0DJZ1</accession>
<dbReference type="AlphaFoldDB" id="A0A9P0DJZ1"/>
<dbReference type="PANTHER" id="PTHR12604">
    <property type="entry name" value="KU AUTOANTIGEN DNA HELICASE"/>
    <property type="match status" value="1"/>
</dbReference>
<evidence type="ECO:0000256" key="10">
    <source>
        <dbReference type="ARBA" id="ARBA00023242"/>
    </source>
</evidence>
<keyword evidence="6" id="KW-0067">ATP-binding</keyword>
<dbReference type="Proteomes" id="UP001153737">
    <property type="component" value="Chromosome 13"/>
</dbReference>
<evidence type="ECO:0000256" key="5">
    <source>
        <dbReference type="ARBA" id="ARBA00022806"/>
    </source>
</evidence>
<dbReference type="SUPFAM" id="SSF100939">
    <property type="entry name" value="SPOC domain-like"/>
    <property type="match status" value="1"/>
</dbReference>
<evidence type="ECO:0000256" key="3">
    <source>
        <dbReference type="ARBA" id="ARBA00022763"/>
    </source>
</evidence>
<feature type="domain" description="Ku" evidence="11">
    <location>
        <begin position="264"/>
        <end position="401"/>
    </location>
</feature>
<name>A0A9P0DJZ1_PHACE</name>
<dbReference type="GO" id="GO:0006310">
    <property type="term" value="P:DNA recombination"/>
    <property type="evidence" value="ECO:0007669"/>
    <property type="project" value="UniProtKB-KW"/>
</dbReference>
<dbReference type="SMART" id="SM00559">
    <property type="entry name" value="Ku78"/>
    <property type="match status" value="1"/>
</dbReference>
<evidence type="ECO:0000256" key="7">
    <source>
        <dbReference type="ARBA" id="ARBA00023125"/>
    </source>
</evidence>
<dbReference type="Pfam" id="PF02735">
    <property type="entry name" value="Ku"/>
    <property type="match status" value="1"/>
</dbReference>
<keyword evidence="9" id="KW-0234">DNA repair</keyword>
<proteinExistence type="predicted"/>
<dbReference type="PANTHER" id="PTHR12604:SF4">
    <property type="entry name" value="X-RAY REPAIR CROSS-COMPLEMENTING PROTEIN 5"/>
    <property type="match status" value="1"/>
</dbReference>
<dbReference type="OrthoDB" id="30826at2759"/>
<reference evidence="12" key="2">
    <citation type="submission" date="2022-10" db="EMBL/GenBank/DDBJ databases">
        <authorList>
            <consortium name="ENA_rothamsted_submissions"/>
            <consortium name="culmorum"/>
            <person name="King R."/>
        </authorList>
    </citation>
    <scope>NUCLEOTIDE SEQUENCE</scope>
</reference>
<dbReference type="GO" id="GO:0016787">
    <property type="term" value="F:hydrolase activity"/>
    <property type="evidence" value="ECO:0007669"/>
    <property type="project" value="UniProtKB-KW"/>
</dbReference>
<sequence>MPPTKKNDCGLILFDLKSPQKEKLLSGLIKFASLKWFSGSRDMYRLILVNSKKTENEKNYPNLFKTDVDDFVPQDILNCIEEAESAEGDWLDAFLLSIFHLKQANDLPGTTSLQLVFFTSLEKSSKLIDDIKLQKVINELNETNIFVYIIGPEVKMPCTITQPEAVKHCMKKLIVDKTNPSLVAAQKIVQETKNSVLCDINVGINLLLSFKKSRGTQPWKVPISFGTQLEIPAVTVRVFRKDQALRLSSNAPRSMKPVLVEDQTVEVAQEEIVRGISRHGRFVQMGDKEMFKIENPRCFEILGFTDMKFVPETYMRGDDTFYVLPNNELEDDSCELFYHLVNVLADQKKYGIIKKVTNANCIPKYNVLIPRPDMNPKCLVMVGLPFADDVRRHKFEAPEPSKIKQEEDFLAFLKSVDITNEQKKVDVPIGPLMMLETHAMRLVNAAANKLVRKDLQDVGIDNYLDVGGTNKLLENIRKSWPERTEDSRITNQSF</sequence>
<evidence type="ECO:0000256" key="9">
    <source>
        <dbReference type="ARBA" id="ARBA00023204"/>
    </source>
</evidence>
<evidence type="ECO:0000256" key="2">
    <source>
        <dbReference type="ARBA" id="ARBA00022741"/>
    </source>
</evidence>
<dbReference type="GO" id="GO:0003690">
    <property type="term" value="F:double-stranded DNA binding"/>
    <property type="evidence" value="ECO:0007669"/>
    <property type="project" value="TreeGrafter"/>
</dbReference>
<keyword evidence="10" id="KW-0539">Nucleus</keyword>
<evidence type="ECO:0000313" key="13">
    <source>
        <dbReference type="Proteomes" id="UP001153737"/>
    </source>
</evidence>
<dbReference type="GO" id="GO:0006303">
    <property type="term" value="P:double-strand break repair via nonhomologous end joining"/>
    <property type="evidence" value="ECO:0007669"/>
    <property type="project" value="InterPro"/>
</dbReference>
<evidence type="ECO:0000256" key="4">
    <source>
        <dbReference type="ARBA" id="ARBA00022801"/>
    </source>
</evidence>
<dbReference type="GO" id="GO:0005524">
    <property type="term" value="F:ATP binding"/>
    <property type="evidence" value="ECO:0007669"/>
    <property type="project" value="UniProtKB-KW"/>
</dbReference>
<comment type="subcellular location">
    <subcellularLocation>
        <location evidence="1">Nucleus</location>
    </subcellularLocation>
</comment>
<keyword evidence="7" id="KW-0238">DNA-binding</keyword>
<keyword evidence="3" id="KW-0227">DNA damage</keyword>
<dbReference type="GO" id="GO:0043564">
    <property type="term" value="C:Ku70:Ku80 complex"/>
    <property type="evidence" value="ECO:0007669"/>
    <property type="project" value="TreeGrafter"/>
</dbReference>
<gene>
    <name evidence="12" type="ORF">PHAECO_LOCUS3809</name>
</gene>
<dbReference type="Gene3D" id="3.40.50.410">
    <property type="entry name" value="von Willebrand factor, type A domain"/>
    <property type="match status" value="1"/>
</dbReference>
<keyword evidence="13" id="KW-1185">Reference proteome</keyword>
<dbReference type="GO" id="GO:0004386">
    <property type="term" value="F:helicase activity"/>
    <property type="evidence" value="ECO:0007669"/>
    <property type="project" value="UniProtKB-KW"/>
</dbReference>
<evidence type="ECO:0000256" key="8">
    <source>
        <dbReference type="ARBA" id="ARBA00023172"/>
    </source>
</evidence>
<reference evidence="12" key="1">
    <citation type="submission" date="2022-01" db="EMBL/GenBank/DDBJ databases">
        <authorList>
            <person name="King R."/>
        </authorList>
    </citation>
    <scope>NUCLEOTIDE SEQUENCE</scope>
</reference>
<dbReference type="CDD" id="cd00594">
    <property type="entry name" value="KU"/>
    <property type="match status" value="1"/>
</dbReference>
<dbReference type="InterPro" id="IPR036465">
    <property type="entry name" value="vWFA_dom_sf"/>
</dbReference>
<evidence type="ECO:0000259" key="11">
    <source>
        <dbReference type="SMART" id="SM00559"/>
    </source>
</evidence>
<dbReference type="GO" id="GO:0000723">
    <property type="term" value="P:telomere maintenance"/>
    <property type="evidence" value="ECO:0007669"/>
    <property type="project" value="TreeGrafter"/>
</dbReference>
<keyword evidence="8" id="KW-0233">DNA recombination</keyword>
<dbReference type="SUPFAM" id="SSF53300">
    <property type="entry name" value="vWA-like"/>
    <property type="match status" value="1"/>
</dbReference>
<keyword evidence="2" id="KW-0547">Nucleotide-binding</keyword>
<organism evidence="12 13">
    <name type="scientific">Phaedon cochleariae</name>
    <name type="common">Mustard beetle</name>
    <dbReference type="NCBI Taxonomy" id="80249"/>
    <lineage>
        <taxon>Eukaryota</taxon>
        <taxon>Metazoa</taxon>
        <taxon>Ecdysozoa</taxon>
        <taxon>Arthropoda</taxon>
        <taxon>Hexapoda</taxon>
        <taxon>Insecta</taxon>
        <taxon>Pterygota</taxon>
        <taxon>Neoptera</taxon>
        <taxon>Endopterygota</taxon>
        <taxon>Coleoptera</taxon>
        <taxon>Polyphaga</taxon>
        <taxon>Cucujiformia</taxon>
        <taxon>Chrysomeloidea</taxon>
        <taxon>Chrysomelidae</taxon>
        <taxon>Chrysomelinae</taxon>
        <taxon>Chrysomelini</taxon>
        <taxon>Phaedon</taxon>
    </lineage>
</organism>
<dbReference type="InterPro" id="IPR006164">
    <property type="entry name" value="DNA_bd_Ku70/Ku80"/>
</dbReference>
<dbReference type="InterPro" id="IPR016194">
    <property type="entry name" value="SPOC-like_C_dom_sf"/>
</dbReference>
<evidence type="ECO:0000256" key="1">
    <source>
        <dbReference type="ARBA" id="ARBA00004123"/>
    </source>
</evidence>
<keyword evidence="5" id="KW-0347">Helicase</keyword>
<dbReference type="Gene3D" id="2.40.290.10">
    <property type="match status" value="1"/>
</dbReference>
<evidence type="ECO:0000256" key="6">
    <source>
        <dbReference type="ARBA" id="ARBA00022840"/>
    </source>
</evidence>
<dbReference type="GO" id="GO:0042162">
    <property type="term" value="F:telomeric DNA binding"/>
    <property type="evidence" value="ECO:0007669"/>
    <property type="project" value="TreeGrafter"/>
</dbReference>
<keyword evidence="4" id="KW-0378">Hydrolase</keyword>
<protein>
    <recommendedName>
        <fullName evidence="11">Ku domain-containing protein</fullName>
    </recommendedName>
</protein>
<evidence type="ECO:0000313" key="12">
    <source>
        <dbReference type="EMBL" id="CAH1119642.1"/>
    </source>
</evidence>